<evidence type="ECO:0000259" key="2">
    <source>
        <dbReference type="PROSITE" id="PS50234"/>
    </source>
</evidence>
<name>A0A813UVY7_9BILA</name>
<dbReference type="SMART" id="SM00327">
    <property type="entry name" value="VWA"/>
    <property type="match status" value="1"/>
</dbReference>
<reference evidence="3" key="1">
    <citation type="submission" date="2021-02" db="EMBL/GenBank/DDBJ databases">
        <authorList>
            <person name="Nowell W R."/>
        </authorList>
    </citation>
    <scope>NUCLEOTIDE SEQUENCE</scope>
    <source>
        <strain evidence="3">Ploen Becks lab</strain>
    </source>
</reference>
<dbReference type="Pfam" id="PF00092">
    <property type="entry name" value="VWA"/>
    <property type="match status" value="1"/>
</dbReference>
<dbReference type="OrthoDB" id="10448956at2759"/>
<keyword evidence="4" id="KW-1185">Reference proteome</keyword>
<feature type="signal peptide" evidence="1">
    <location>
        <begin position="1"/>
        <end position="21"/>
    </location>
</feature>
<gene>
    <name evidence="3" type="ORF">OXX778_LOCUS7992</name>
</gene>
<dbReference type="InterPro" id="IPR050525">
    <property type="entry name" value="ECM_Assembly_Org"/>
</dbReference>
<evidence type="ECO:0000256" key="1">
    <source>
        <dbReference type="SAM" id="SignalP"/>
    </source>
</evidence>
<dbReference type="PANTHER" id="PTHR24020">
    <property type="entry name" value="COLLAGEN ALPHA"/>
    <property type="match status" value="1"/>
</dbReference>
<keyword evidence="1" id="KW-0732">Signal</keyword>
<accession>A0A813UVY7</accession>
<comment type="caution">
    <text evidence="3">The sequence shown here is derived from an EMBL/GenBank/DDBJ whole genome shotgun (WGS) entry which is preliminary data.</text>
</comment>
<dbReference type="EMBL" id="CAJNOC010001065">
    <property type="protein sequence ID" value="CAF0831552.1"/>
    <property type="molecule type" value="Genomic_DNA"/>
</dbReference>
<evidence type="ECO:0000313" key="3">
    <source>
        <dbReference type="EMBL" id="CAF0831552.1"/>
    </source>
</evidence>
<evidence type="ECO:0000313" key="4">
    <source>
        <dbReference type="Proteomes" id="UP000663879"/>
    </source>
</evidence>
<dbReference type="SUPFAM" id="SSF53300">
    <property type="entry name" value="vWA-like"/>
    <property type="match status" value="1"/>
</dbReference>
<dbReference type="CDD" id="cd00198">
    <property type="entry name" value="vWFA"/>
    <property type="match status" value="1"/>
</dbReference>
<dbReference type="PANTHER" id="PTHR24020:SF20">
    <property type="entry name" value="PH DOMAIN-CONTAINING PROTEIN"/>
    <property type="match status" value="1"/>
</dbReference>
<dbReference type="InterPro" id="IPR036465">
    <property type="entry name" value="vWFA_dom_sf"/>
</dbReference>
<organism evidence="3 4">
    <name type="scientific">Brachionus calyciflorus</name>
    <dbReference type="NCBI Taxonomy" id="104777"/>
    <lineage>
        <taxon>Eukaryota</taxon>
        <taxon>Metazoa</taxon>
        <taxon>Spiralia</taxon>
        <taxon>Gnathifera</taxon>
        <taxon>Rotifera</taxon>
        <taxon>Eurotatoria</taxon>
        <taxon>Monogononta</taxon>
        <taxon>Pseudotrocha</taxon>
        <taxon>Ploima</taxon>
        <taxon>Brachionidae</taxon>
        <taxon>Brachionus</taxon>
    </lineage>
</organism>
<dbReference type="AlphaFoldDB" id="A0A813UVY7"/>
<dbReference type="PROSITE" id="PS50234">
    <property type="entry name" value="VWFA"/>
    <property type="match status" value="1"/>
</dbReference>
<proteinExistence type="predicted"/>
<protein>
    <recommendedName>
        <fullName evidence="2">VWFA domain-containing protein</fullName>
    </recommendedName>
</protein>
<feature type="domain" description="VWFA" evidence="2">
    <location>
        <begin position="36"/>
        <end position="205"/>
    </location>
</feature>
<dbReference type="Proteomes" id="UP000663879">
    <property type="component" value="Unassembled WGS sequence"/>
</dbReference>
<sequence>MRLIFLLKTFLLFYSIKKSLSLGIDLVIKCSPKSANILLLIDTSSNIDSNSFNDLTNRIIPSLIDDFKSNLSNFFLSIIPYSDKIEVMALEKVDETVSFKNRLNAIEKKNANSNHILALEKSTKLFRDVANNLNLCVWFTDGKFQDNIFSNITRKADNLKNFCQILTVNIGKVSNQMNLKRVSSEPRLMFELNKIDLFSSKVNEIFNLGCISDAIKKLSLSVIKIRFQKKKY</sequence>
<dbReference type="Gene3D" id="3.40.50.410">
    <property type="entry name" value="von Willebrand factor, type A domain"/>
    <property type="match status" value="1"/>
</dbReference>
<feature type="chain" id="PRO_5032468128" description="VWFA domain-containing protein" evidence="1">
    <location>
        <begin position="22"/>
        <end position="232"/>
    </location>
</feature>
<dbReference type="InterPro" id="IPR002035">
    <property type="entry name" value="VWF_A"/>
</dbReference>